<organism evidence="2 3">
    <name type="scientific">Bursaphelenchus okinawaensis</name>
    <dbReference type="NCBI Taxonomy" id="465554"/>
    <lineage>
        <taxon>Eukaryota</taxon>
        <taxon>Metazoa</taxon>
        <taxon>Ecdysozoa</taxon>
        <taxon>Nematoda</taxon>
        <taxon>Chromadorea</taxon>
        <taxon>Rhabditida</taxon>
        <taxon>Tylenchina</taxon>
        <taxon>Tylenchomorpha</taxon>
        <taxon>Aphelenchoidea</taxon>
        <taxon>Aphelenchoididae</taxon>
        <taxon>Bursaphelenchus</taxon>
    </lineage>
</organism>
<dbReference type="AlphaFoldDB" id="A0A811LH93"/>
<keyword evidence="1" id="KW-1133">Transmembrane helix</keyword>
<comment type="caution">
    <text evidence="2">The sequence shown here is derived from an EMBL/GenBank/DDBJ whole genome shotgun (WGS) entry which is preliminary data.</text>
</comment>
<dbReference type="Proteomes" id="UP000783686">
    <property type="component" value="Unassembled WGS sequence"/>
</dbReference>
<dbReference type="Proteomes" id="UP000614601">
    <property type="component" value="Unassembled WGS sequence"/>
</dbReference>
<dbReference type="OrthoDB" id="5834577at2759"/>
<evidence type="ECO:0008006" key="4">
    <source>
        <dbReference type="Google" id="ProtNLM"/>
    </source>
</evidence>
<reference evidence="2" key="1">
    <citation type="submission" date="2020-09" db="EMBL/GenBank/DDBJ databases">
        <authorList>
            <person name="Kikuchi T."/>
        </authorList>
    </citation>
    <scope>NUCLEOTIDE SEQUENCE</scope>
    <source>
        <strain evidence="2">SH1</strain>
    </source>
</reference>
<evidence type="ECO:0000256" key="1">
    <source>
        <dbReference type="SAM" id="Phobius"/>
    </source>
</evidence>
<proteinExistence type="predicted"/>
<protein>
    <recommendedName>
        <fullName evidence="4">MARVEL domain-containing protein</fullName>
    </recommendedName>
</protein>
<gene>
    <name evidence="2" type="ORF">BOKJ2_LOCUS12392</name>
</gene>
<dbReference type="EMBL" id="CAJFDH010000006">
    <property type="protein sequence ID" value="CAD5227876.1"/>
    <property type="molecule type" value="Genomic_DNA"/>
</dbReference>
<feature type="transmembrane region" description="Helical" evidence="1">
    <location>
        <begin position="48"/>
        <end position="67"/>
    </location>
</feature>
<feature type="transmembrane region" description="Helical" evidence="1">
    <location>
        <begin position="106"/>
        <end position="124"/>
    </location>
</feature>
<accession>A0A811LH93</accession>
<sequence length="136" mass="15139">MGLDTNYLSSHRGIIKIAQIIIGIVITSLVCGNVFGHGSCFKEGRISYTSGLNSVVLIINIVFLILNLLELSQLSLERIYTFVCTVLFLIAAILLIWLIVVNDHRGGYITITVLIVVQFLLFLWDSKILQGEASNW</sequence>
<evidence type="ECO:0000313" key="3">
    <source>
        <dbReference type="Proteomes" id="UP000614601"/>
    </source>
</evidence>
<keyword evidence="3" id="KW-1185">Reference proteome</keyword>
<evidence type="ECO:0000313" key="2">
    <source>
        <dbReference type="EMBL" id="CAD5227876.1"/>
    </source>
</evidence>
<dbReference type="EMBL" id="CAJFCW020000006">
    <property type="protein sequence ID" value="CAG9123772.1"/>
    <property type="molecule type" value="Genomic_DNA"/>
</dbReference>
<name>A0A811LH93_9BILA</name>
<keyword evidence="1" id="KW-0812">Transmembrane</keyword>
<keyword evidence="1" id="KW-0472">Membrane</keyword>
<feature type="transmembrane region" description="Helical" evidence="1">
    <location>
        <begin position="79"/>
        <end position="100"/>
    </location>
</feature>
<feature type="transmembrane region" description="Helical" evidence="1">
    <location>
        <begin position="17"/>
        <end position="36"/>
    </location>
</feature>